<dbReference type="PANTHER" id="PTHR46268">
    <property type="entry name" value="STRESS RESPONSE PROTEIN NHAX"/>
    <property type="match status" value="1"/>
</dbReference>
<dbReference type="InterPro" id="IPR014729">
    <property type="entry name" value="Rossmann-like_a/b/a_fold"/>
</dbReference>
<dbReference type="CDD" id="cd00293">
    <property type="entry name" value="USP-like"/>
    <property type="match status" value="1"/>
</dbReference>
<dbReference type="EMBL" id="LNQE01001394">
    <property type="protein sequence ID" value="KUG18186.1"/>
    <property type="molecule type" value="Genomic_DNA"/>
</dbReference>
<dbReference type="PRINTS" id="PR01438">
    <property type="entry name" value="UNVRSLSTRESS"/>
</dbReference>
<dbReference type="Pfam" id="PF00582">
    <property type="entry name" value="Usp"/>
    <property type="match status" value="1"/>
</dbReference>
<evidence type="ECO:0000256" key="1">
    <source>
        <dbReference type="ARBA" id="ARBA00008791"/>
    </source>
</evidence>
<dbReference type="PANTHER" id="PTHR46268:SF6">
    <property type="entry name" value="UNIVERSAL STRESS PROTEIN UP12"/>
    <property type="match status" value="1"/>
</dbReference>
<dbReference type="InterPro" id="IPR006015">
    <property type="entry name" value="Universal_stress_UspA"/>
</dbReference>
<gene>
    <name evidence="3" type="ORF">ASZ90_012073</name>
</gene>
<evidence type="ECO:0000259" key="2">
    <source>
        <dbReference type="Pfam" id="PF00582"/>
    </source>
</evidence>
<sequence length="143" mass="14749">MYKRILIATDGSEKSKAAAKEGMELAKALGAQVIALNVVNEVVIASAVRQLGSDRKDVEARLKAAGEKAVEELKSMGASAGINIDTVVRIGAPATAIIDTAGAEKADLIVVGSHGESGATKLLIGSVAQKVLYWATIPVLVVR</sequence>
<dbReference type="SUPFAM" id="SSF52402">
    <property type="entry name" value="Adenine nucleotide alpha hydrolases-like"/>
    <property type="match status" value="1"/>
</dbReference>
<dbReference type="InterPro" id="IPR006016">
    <property type="entry name" value="UspA"/>
</dbReference>
<reference evidence="3" key="1">
    <citation type="journal article" date="2015" name="Proc. Natl. Acad. Sci. U.S.A.">
        <title>Networks of energetic and metabolic interactions define dynamics in microbial communities.</title>
        <authorList>
            <person name="Embree M."/>
            <person name="Liu J.K."/>
            <person name="Al-Bassam M.M."/>
            <person name="Zengler K."/>
        </authorList>
    </citation>
    <scope>NUCLEOTIDE SEQUENCE</scope>
</reference>
<comment type="similarity">
    <text evidence="1">Belongs to the universal stress protein A family.</text>
</comment>
<feature type="domain" description="UspA" evidence="2">
    <location>
        <begin position="1"/>
        <end position="143"/>
    </location>
</feature>
<proteinExistence type="inferred from homology"/>
<accession>A0A0W8FBH2</accession>
<organism evidence="3">
    <name type="scientific">hydrocarbon metagenome</name>
    <dbReference type="NCBI Taxonomy" id="938273"/>
    <lineage>
        <taxon>unclassified sequences</taxon>
        <taxon>metagenomes</taxon>
        <taxon>ecological metagenomes</taxon>
    </lineage>
</organism>
<dbReference type="Gene3D" id="3.40.50.620">
    <property type="entry name" value="HUPs"/>
    <property type="match status" value="1"/>
</dbReference>
<name>A0A0W8FBH2_9ZZZZ</name>
<protein>
    <submittedName>
        <fullName evidence="3">Universal stress protein</fullName>
    </submittedName>
</protein>
<dbReference type="AlphaFoldDB" id="A0A0W8FBH2"/>
<dbReference type="PIRSF" id="PIRSF006276">
    <property type="entry name" value="UspA"/>
    <property type="match status" value="1"/>
</dbReference>
<comment type="caution">
    <text evidence="3">The sequence shown here is derived from an EMBL/GenBank/DDBJ whole genome shotgun (WGS) entry which is preliminary data.</text>
</comment>
<evidence type="ECO:0000313" key="3">
    <source>
        <dbReference type="EMBL" id="KUG18186.1"/>
    </source>
</evidence>